<dbReference type="InterPro" id="IPR045269">
    <property type="entry name" value="Atg1-like"/>
</dbReference>
<dbReference type="Pfam" id="PF00069">
    <property type="entry name" value="Pkinase"/>
    <property type="match status" value="1"/>
</dbReference>
<dbReference type="InterPro" id="IPR000719">
    <property type="entry name" value="Prot_kinase_dom"/>
</dbReference>
<gene>
    <name evidence="3" type="ORF">TPC1_12504</name>
</gene>
<dbReference type="InterPro" id="IPR011009">
    <property type="entry name" value="Kinase-like_dom_sf"/>
</dbReference>
<dbReference type="GO" id="GO:0004674">
    <property type="term" value="F:protein serine/threonine kinase activity"/>
    <property type="evidence" value="ECO:0007669"/>
    <property type="project" value="InterPro"/>
</dbReference>
<protein>
    <submittedName>
        <fullName evidence="3">Kinase, NEK</fullName>
    </submittedName>
</protein>
<feature type="domain" description="Protein kinase" evidence="2">
    <location>
        <begin position="9"/>
        <end position="270"/>
    </location>
</feature>
<keyword evidence="1" id="KW-0067">ATP-binding</keyword>
<dbReference type="SMART" id="SM00220">
    <property type="entry name" value="S_TKc"/>
    <property type="match status" value="1"/>
</dbReference>
<keyword evidence="3" id="KW-0418">Kinase</keyword>
<organism evidence="3">
    <name type="scientific">Trepomonas sp. PC1</name>
    <dbReference type="NCBI Taxonomy" id="1076344"/>
    <lineage>
        <taxon>Eukaryota</taxon>
        <taxon>Metamonada</taxon>
        <taxon>Diplomonadida</taxon>
        <taxon>Hexamitidae</taxon>
        <taxon>Hexamitinae</taxon>
        <taxon>Trepomonas</taxon>
    </lineage>
</organism>
<dbReference type="SUPFAM" id="SSF56112">
    <property type="entry name" value="Protein kinase-like (PK-like)"/>
    <property type="match status" value="1"/>
</dbReference>
<dbReference type="InterPro" id="IPR017441">
    <property type="entry name" value="Protein_kinase_ATP_BS"/>
</dbReference>
<dbReference type="Gene3D" id="1.10.510.10">
    <property type="entry name" value="Transferase(Phosphotransferase) domain 1"/>
    <property type="match status" value="1"/>
</dbReference>
<dbReference type="AlphaFoldDB" id="A0A146KEW5"/>
<evidence type="ECO:0000313" key="3">
    <source>
        <dbReference type="EMBL" id="JAP94738.1"/>
    </source>
</evidence>
<evidence type="ECO:0000256" key="1">
    <source>
        <dbReference type="PROSITE-ProRule" id="PRU10141"/>
    </source>
</evidence>
<dbReference type="EMBL" id="GDID01001868">
    <property type="protein sequence ID" value="JAP94738.1"/>
    <property type="molecule type" value="Transcribed_RNA"/>
</dbReference>
<sequence>IIKNRYEFNTLADVIGSGSFGEVYKAIDKLTGETVVIKAVYLGRPNIPMDKLEQEASLLESLIHPCIARGLEHFMMNDLRGQKAMVFIMAYYANGDLQQYYSTKYSKLTDIPFEIRKKWMIQLLQGVEFMHSQQYTHRDLKIENAFLDENLDLVLGDFGVARKNVGTVLGTIAGTPQTMAPEVATSKPQSYPCDIWSLGIIWYQLLFGHPPFNAATPYLLVNQMLNREFVKPIKGSGHQDLEFLIDKMLQIEPKDRPTAKQLLEKFKTYIDNNYQETNTSQAQIKNQLLQKQLSPKEQTLKQMKERLCAQTEMQAQEIDQLVGVVIDQLLKPMDQISVQNPKTGLAMEENEMNEFLMQKKLAVKWSQLRQIALFELYG</sequence>
<dbReference type="GO" id="GO:0005524">
    <property type="term" value="F:ATP binding"/>
    <property type="evidence" value="ECO:0007669"/>
    <property type="project" value="UniProtKB-UniRule"/>
</dbReference>
<reference evidence="3" key="1">
    <citation type="submission" date="2015-07" db="EMBL/GenBank/DDBJ databases">
        <title>Adaptation to a free-living lifestyle via gene acquisitions in the diplomonad Trepomonas sp. PC1.</title>
        <authorList>
            <person name="Xu F."/>
            <person name="Jerlstrom-Hultqvist J."/>
            <person name="Kolisko M."/>
            <person name="Simpson A.G.B."/>
            <person name="Roger A.J."/>
            <person name="Svard S.G."/>
            <person name="Andersson J.O."/>
        </authorList>
    </citation>
    <scope>NUCLEOTIDE SEQUENCE</scope>
    <source>
        <strain evidence="3">PC1</strain>
    </source>
</reference>
<name>A0A146KEW5_9EUKA</name>
<dbReference type="GO" id="GO:0010506">
    <property type="term" value="P:regulation of autophagy"/>
    <property type="evidence" value="ECO:0007669"/>
    <property type="project" value="InterPro"/>
</dbReference>
<keyword evidence="1" id="KW-0547">Nucleotide-binding</keyword>
<keyword evidence="3" id="KW-0808">Transferase</keyword>
<accession>A0A146KEW5</accession>
<dbReference type="PROSITE" id="PS50011">
    <property type="entry name" value="PROTEIN_KINASE_DOM"/>
    <property type="match status" value="1"/>
</dbReference>
<dbReference type="PANTHER" id="PTHR24348">
    <property type="entry name" value="SERINE/THREONINE-PROTEIN KINASE UNC-51-RELATED"/>
    <property type="match status" value="1"/>
</dbReference>
<proteinExistence type="predicted"/>
<feature type="non-terminal residue" evidence="3">
    <location>
        <position position="1"/>
    </location>
</feature>
<evidence type="ECO:0000259" key="2">
    <source>
        <dbReference type="PROSITE" id="PS50011"/>
    </source>
</evidence>
<dbReference type="PANTHER" id="PTHR24348:SF68">
    <property type="entry name" value="SERINE_THREONINE-PROTEIN KINASE ATG1C"/>
    <property type="match status" value="1"/>
</dbReference>
<dbReference type="GO" id="GO:0005737">
    <property type="term" value="C:cytoplasm"/>
    <property type="evidence" value="ECO:0007669"/>
    <property type="project" value="TreeGrafter"/>
</dbReference>
<feature type="binding site" evidence="1">
    <location>
        <position position="38"/>
    </location>
    <ligand>
        <name>ATP</name>
        <dbReference type="ChEBI" id="CHEBI:30616"/>
    </ligand>
</feature>
<dbReference type="PROSITE" id="PS00107">
    <property type="entry name" value="PROTEIN_KINASE_ATP"/>
    <property type="match status" value="1"/>
</dbReference>